<dbReference type="OrthoDB" id="5292580at2"/>
<dbReference type="EMBL" id="CP031188">
    <property type="protein sequence ID" value="AXG75003.1"/>
    <property type="molecule type" value="Genomic_DNA"/>
</dbReference>
<dbReference type="AlphaFoldDB" id="A0A345HEJ3"/>
<dbReference type="InterPro" id="IPR025245">
    <property type="entry name" value="DUF4197"/>
</dbReference>
<keyword evidence="3" id="KW-1185">Reference proteome</keyword>
<accession>A0A345HEJ3</accession>
<keyword evidence="1" id="KW-0732">Signal</keyword>
<feature type="signal peptide" evidence="1">
    <location>
        <begin position="1"/>
        <end position="20"/>
    </location>
</feature>
<sequence length="243" mass="26898">MRKIVFTLLLVTTLYTNANAQFKDLLNKAKDKVSSVTGDNSLSNTDIASGLKEALNKGVTEQVTKLTAEDGFYKNEAVKILLPEELQKVDKTLRKMGMNDLADEGIKVLNRAAEEAVKEATPIFVDAITNMSFNDAKNILVGEDNSATLYLEKTTTQPLYTKFSPVVNESLEKVGANTVWETIITKYNSLPFVSDVNPDLTDYVTNKALEGVFTMIAVEEKDIRTNLSSRTSDLLKKVFALQD</sequence>
<feature type="chain" id="PRO_5016790409" evidence="1">
    <location>
        <begin position="21"/>
        <end position="243"/>
    </location>
</feature>
<evidence type="ECO:0000256" key="1">
    <source>
        <dbReference type="SAM" id="SignalP"/>
    </source>
</evidence>
<organism evidence="2 3">
    <name type="scientific">Flavobacterium arcticum</name>
    <dbReference type="NCBI Taxonomy" id="1784713"/>
    <lineage>
        <taxon>Bacteria</taxon>
        <taxon>Pseudomonadati</taxon>
        <taxon>Bacteroidota</taxon>
        <taxon>Flavobacteriia</taxon>
        <taxon>Flavobacteriales</taxon>
        <taxon>Flavobacteriaceae</taxon>
        <taxon>Flavobacterium</taxon>
    </lineage>
</organism>
<dbReference type="KEGG" id="fat:DVK85_12485"/>
<evidence type="ECO:0000313" key="3">
    <source>
        <dbReference type="Proteomes" id="UP000253951"/>
    </source>
</evidence>
<dbReference type="Proteomes" id="UP000253951">
    <property type="component" value="Chromosome"/>
</dbReference>
<dbReference type="RefSeq" id="WP_114678761.1">
    <property type="nucleotide sequence ID" value="NZ_CP031188.1"/>
</dbReference>
<dbReference type="Pfam" id="PF13852">
    <property type="entry name" value="DUF4197"/>
    <property type="match status" value="1"/>
</dbReference>
<name>A0A345HEJ3_9FLAO</name>
<reference evidence="2 3" key="1">
    <citation type="submission" date="2018-07" db="EMBL/GenBank/DDBJ databases">
        <title>Complete genome sequence of Flavobacterium arcticum type strain SM1502T.</title>
        <authorList>
            <person name="Li Y."/>
            <person name="Li D.-D."/>
        </authorList>
    </citation>
    <scope>NUCLEOTIDE SEQUENCE [LARGE SCALE GENOMIC DNA]</scope>
    <source>
        <strain evidence="2 3">SM1502</strain>
    </source>
</reference>
<evidence type="ECO:0000313" key="2">
    <source>
        <dbReference type="EMBL" id="AXG75003.1"/>
    </source>
</evidence>
<protein>
    <submittedName>
        <fullName evidence="2">DUF4197 domain-containing protein</fullName>
    </submittedName>
</protein>
<gene>
    <name evidence="2" type="ORF">DVK85_12485</name>
</gene>
<proteinExistence type="predicted"/>